<dbReference type="InterPro" id="IPR045031">
    <property type="entry name" value="DHP_synth-like"/>
</dbReference>
<dbReference type="NCBIfam" id="TIGR01496">
    <property type="entry name" value="DHPS"/>
    <property type="match status" value="1"/>
</dbReference>
<evidence type="ECO:0000256" key="7">
    <source>
        <dbReference type="ARBA" id="ARBA00022842"/>
    </source>
</evidence>
<dbReference type="PANTHER" id="PTHR20941:SF1">
    <property type="entry name" value="FOLIC ACID SYNTHESIS PROTEIN FOL1"/>
    <property type="match status" value="1"/>
</dbReference>
<evidence type="ECO:0000256" key="2">
    <source>
        <dbReference type="ARBA" id="ARBA00001946"/>
    </source>
</evidence>
<dbReference type="Proteomes" id="UP000291236">
    <property type="component" value="Chromosome"/>
</dbReference>
<dbReference type="GO" id="GO:0046656">
    <property type="term" value="P:folic acid biosynthetic process"/>
    <property type="evidence" value="ECO:0007669"/>
    <property type="project" value="UniProtKB-KW"/>
</dbReference>
<dbReference type="GO" id="GO:0004156">
    <property type="term" value="F:dihydropteroate synthase activity"/>
    <property type="evidence" value="ECO:0007669"/>
    <property type="project" value="UniProtKB-EC"/>
</dbReference>
<name>A0A4P2VKI6_FLUSA</name>
<evidence type="ECO:0000256" key="1">
    <source>
        <dbReference type="ARBA" id="ARBA00000012"/>
    </source>
</evidence>
<evidence type="ECO:0000256" key="3">
    <source>
        <dbReference type="ARBA" id="ARBA00004763"/>
    </source>
</evidence>
<dbReference type="InterPro" id="IPR011005">
    <property type="entry name" value="Dihydropteroate_synth-like_sf"/>
</dbReference>
<proteinExistence type="predicted"/>
<sequence length="282" mass="31477">MVLSGAEKFSKICSENSNLWMGIVNLTPDSFSDGGEYFSIDKAMSRIDTLVKNGAHILDFGGASSRPNSPLITPEEEFERVYQVILKARKRIPEDVLISLDTYSPRVAQKLAEEGLIDIVNDIFSGLRAEITNGIVRNTAEITAEYKLGYILMHMQGVPENMQINPSYGNCLSEVRDFLRERILFAEKCGVKSIAIDPGIGFGKSLENNIELLSQSGIEFLKELNKPILIGLSRKSFLGKIYPNLTEPSMRDRASKEFESKCLQFGAKIIRSHIMASELNFN</sequence>
<dbReference type="GO" id="GO:0046872">
    <property type="term" value="F:metal ion binding"/>
    <property type="evidence" value="ECO:0007669"/>
    <property type="project" value="UniProtKB-KW"/>
</dbReference>
<accession>A0A4P2VKI6</accession>
<keyword evidence="6" id="KW-0479">Metal-binding</keyword>
<keyword evidence="11" id="KW-1185">Reference proteome</keyword>
<organism evidence="10 11">
    <name type="scientific">Fluviispira sanaruensis</name>
    <dbReference type="NCBI Taxonomy" id="2493639"/>
    <lineage>
        <taxon>Bacteria</taxon>
        <taxon>Pseudomonadati</taxon>
        <taxon>Bdellovibrionota</taxon>
        <taxon>Oligoflexia</taxon>
        <taxon>Silvanigrellales</taxon>
        <taxon>Silvanigrellaceae</taxon>
        <taxon>Fluviispira</taxon>
    </lineage>
</organism>
<comment type="catalytic activity">
    <reaction evidence="1">
        <text>(7,8-dihydropterin-6-yl)methyl diphosphate + 4-aminobenzoate = 7,8-dihydropteroate + diphosphate</text>
        <dbReference type="Rhea" id="RHEA:19949"/>
        <dbReference type="ChEBI" id="CHEBI:17836"/>
        <dbReference type="ChEBI" id="CHEBI:17839"/>
        <dbReference type="ChEBI" id="CHEBI:33019"/>
        <dbReference type="ChEBI" id="CHEBI:72950"/>
        <dbReference type="EC" id="2.5.1.15"/>
    </reaction>
</comment>
<dbReference type="EC" id="2.5.1.15" evidence="4"/>
<dbReference type="CDD" id="cd00739">
    <property type="entry name" value="DHPS"/>
    <property type="match status" value="1"/>
</dbReference>
<evidence type="ECO:0000256" key="5">
    <source>
        <dbReference type="ARBA" id="ARBA00022679"/>
    </source>
</evidence>
<evidence type="ECO:0000313" key="10">
    <source>
        <dbReference type="EMBL" id="BBH51789.1"/>
    </source>
</evidence>
<dbReference type="KEGG" id="sbf:JCM31447_02070"/>
<gene>
    <name evidence="10" type="ORF">JCM31447_02070</name>
</gene>
<dbReference type="GO" id="GO:0046654">
    <property type="term" value="P:tetrahydrofolate biosynthetic process"/>
    <property type="evidence" value="ECO:0007669"/>
    <property type="project" value="TreeGrafter"/>
</dbReference>
<dbReference type="Pfam" id="PF00809">
    <property type="entry name" value="Pterin_bind"/>
    <property type="match status" value="1"/>
</dbReference>
<evidence type="ECO:0000313" key="11">
    <source>
        <dbReference type="Proteomes" id="UP000291236"/>
    </source>
</evidence>
<dbReference type="RefSeq" id="WP_130605667.1">
    <property type="nucleotide sequence ID" value="NZ_AP019368.1"/>
</dbReference>
<feature type="domain" description="Pterin-binding" evidence="9">
    <location>
        <begin position="18"/>
        <end position="282"/>
    </location>
</feature>
<dbReference type="InterPro" id="IPR000489">
    <property type="entry name" value="Pterin-binding_dom"/>
</dbReference>
<comment type="pathway">
    <text evidence="3">Cofactor biosynthesis; tetrahydrofolate biosynthesis; 7,8-dihydrofolate from 2-amino-4-hydroxy-6-hydroxymethyl-7,8-dihydropteridine diphosphate and 4-aminobenzoate: step 1/2.</text>
</comment>
<dbReference type="SUPFAM" id="SSF51717">
    <property type="entry name" value="Dihydropteroate synthetase-like"/>
    <property type="match status" value="1"/>
</dbReference>
<evidence type="ECO:0000256" key="4">
    <source>
        <dbReference type="ARBA" id="ARBA00012458"/>
    </source>
</evidence>
<keyword evidence="8" id="KW-0289">Folate biosynthesis</keyword>
<dbReference type="PANTHER" id="PTHR20941">
    <property type="entry name" value="FOLATE SYNTHESIS PROTEINS"/>
    <property type="match status" value="1"/>
</dbReference>
<comment type="cofactor">
    <cofactor evidence="2">
        <name>Mg(2+)</name>
        <dbReference type="ChEBI" id="CHEBI:18420"/>
    </cofactor>
</comment>
<dbReference type="EMBL" id="AP019368">
    <property type="protein sequence ID" value="BBH51789.1"/>
    <property type="molecule type" value="Genomic_DNA"/>
</dbReference>
<dbReference type="GO" id="GO:0005829">
    <property type="term" value="C:cytosol"/>
    <property type="evidence" value="ECO:0007669"/>
    <property type="project" value="TreeGrafter"/>
</dbReference>
<dbReference type="Gene3D" id="3.20.20.20">
    <property type="entry name" value="Dihydropteroate synthase-like"/>
    <property type="match status" value="1"/>
</dbReference>
<evidence type="ECO:0000256" key="6">
    <source>
        <dbReference type="ARBA" id="ARBA00022723"/>
    </source>
</evidence>
<keyword evidence="7" id="KW-0460">Magnesium</keyword>
<reference evidence="10 11" key="1">
    <citation type="submission" date="2018-12" db="EMBL/GenBank/DDBJ databases">
        <title>Rubrispira sanarue gen. nov., sp., nov., a member of the order Silvanigrellales, isolated from a brackish lake in Hamamatsu Japan.</title>
        <authorList>
            <person name="Maejima Y."/>
            <person name="Iino T."/>
            <person name="Muraguchi Y."/>
            <person name="Fukuda K."/>
            <person name="Nojiri H."/>
            <person name="Ohkuma M."/>
            <person name="Moriuchi R."/>
            <person name="Dohra H."/>
            <person name="Kimbara K."/>
            <person name="Shintani M."/>
        </authorList>
    </citation>
    <scope>NUCLEOTIDE SEQUENCE [LARGE SCALE GENOMIC DNA]</scope>
    <source>
        <strain evidence="10 11">RF1110005</strain>
    </source>
</reference>
<evidence type="ECO:0000259" key="9">
    <source>
        <dbReference type="PROSITE" id="PS50972"/>
    </source>
</evidence>
<dbReference type="InterPro" id="IPR006390">
    <property type="entry name" value="DHP_synth_dom"/>
</dbReference>
<dbReference type="AlphaFoldDB" id="A0A4P2VKI6"/>
<dbReference type="PROSITE" id="PS50972">
    <property type="entry name" value="PTERIN_BINDING"/>
    <property type="match status" value="1"/>
</dbReference>
<dbReference type="OrthoDB" id="9811744at2"/>
<dbReference type="PROSITE" id="PS00793">
    <property type="entry name" value="DHPS_2"/>
    <property type="match status" value="1"/>
</dbReference>
<protein>
    <recommendedName>
        <fullName evidence="4">dihydropteroate synthase</fullName>
        <ecNumber evidence="4">2.5.1.15</ecNumber>
    </recommendedName>
</protein>
<evidence type="ECO:0000256" key="8">
    <source>
        <dbReference type="ARBA" id="ARBA00022909"/>
    </source>
</evidence>
<keyword evidence="5" id="KW-0808">Transferase</keyword>